<evidence type="ECO:0000256" key="5">
    <source>
        <dbReference type="ARBA" id="ARBA00023242"/>
    </source>
</evidence>
<name>A7TKY7_VANPO</name>
<keyword evidence="5 7" id="KW-0539">Nucleus</keyword>
<dbReference type="InterPro" id="IPR031392">
    <property type="entry name" value="Spc29"/>
</dbReference>
<sequence length="246" mass="28495">MDEISLTKEFFDRQEVDDTLQNIRKQYLESKKNLQKLVMMKQSPANTEEFKVPSIPKQKPPKPTRPSDIDEKLRRELRSSRVTTNTVENTPAPLGKETITDTLILVNEVRSMKNIIQEQRAMIRDLSQDLQVQRSMSYELQSKIHRLEAHIRQVELNMRGSKQPYGEYPGNDIFDTNRSNYSTTEIENIPKRSAWRTHSLTAPSSSSHSSYSNSSNMNNINNSYSYQSYSTMEDSTTRLIQLSNPK</sequence>
<dbReference type="GO" id="GO:0005200">
    <property type="term" value="F:structural constituent of cytoskeleton"/>
    <property type="evidence" value="ECO:0007669"/>
    <property type="project" value="InterPro"/>
</dbReference>
<dbReference type="GeneID" id="5545235"/>
<dbReference type="OMA" id="RSAWRTH"/>
<dbReference type="EMBL" id="DS480411">
    <property type="protein sequence ID" value="EDO17043.1"/>
    <property type="molecule type" value="Genomic_DNA"/>
</dbReference>
<evidence type="ECO:0000313" key="10">
    <source>
        <dbReference type="Proteomes" id="UP000000267"/>
    </source>
</evidence>
<evidence type="ECO:0000256" key="6">
    <source>
        <dbReference type="ARBA" id="ARBA00025108"/>
    </source>
</evidence>
<comment type="similarity">
    <text evidence="1 7">Belongs to the SPC29 family.</text>
</comment>
<evidence type="ECO:0000256" key="1">
    <source>
        <dbReference type="ARBA" id="ARBA00009217"/>
    </source>
</evidence>
<dbReference type="AlphaFoldDB" id="A7TKY7"/>
<keyword evidence="3 7" id="KW-0963">Cytoplasm</keyword>
<dbReference type="GO" id="GO:0005823">
    <property type="term" value="C:central plaque of spindle pole body"/>
    <property type="evidence" value="ECO:0007669"/>
    <property type="project" value="InterPro"/>
</dbReference>
<keyword evidence="10" id="KW-1185">Reference proteome</keyword>
<proteinExistence type="inferred from homology"/>
<dbReference type="RefSeq" id="XP_001644901.1">
    <property type="nucleotide sequence ID" value="XM_001644851.1"/>
</dbReference>
<protein>
    <recommendedName>
        <fullName evidence="2 7">Spindle pole component 29</fullName>
    </recommendedName>
</protein>
<dbReference type="PhylomeDB" id="A7TKY7"/>
<comment type="subcellular location">
    <subcellularLocation>
        <location evidence="7">Cytoplasm</location>
        <location evidence="7">Cytoskeleton</location>
        <location evidence="7">Microtubule organizing center</location>
        <location evidence="7">Spindle pole body</location>
    </subcellularLocation>
    <subcellularLocation>
        <location evidence="7">Nucleus</location>
    </subcellularLocation>
</comment>
<evidence type="ECO:0000313" key="9">
    <source>
        <dbReference type="EMBL" id="EDO17043.1"/>
    </source>
</evidence>
<comment type="function">
    <text evidence="6">Component of the spindle pole body (SPB) required for the proper execution of spindle pole body (SPB) duplication. Links the central plaque component SPC42 to the inner plaque component SPC110.</text>
</comment>
<reference evidence="9 10" key="1">
    <citation type="journal article" date="2007" name="Proc. Natl. Acad. Sci. U.S.A.">
        <title>Independent sorting-out of thousands of duplicated gene pairs in two yeast species descended from a whole-genome duplication.</title>
        <authorList>
            <person name="Scannell D.R."/>
            <person name="Frank A.C."/>
            <person name="Conant G.C."/>
            <person name="Byrne K.P."/>
            <person name="Woolfit M."/>
            <person name="Wolfe K.H."/>
        </authorList>
    </citation>
    <scope>NUCLEOTIDE SEQUENCE [LARGE SCALE GENOMIC DNA]</scope>
    <source>
        <strain evidence="10">ATCC 22028 / DSM 70294 / BCRC 21397 / CBS 2163 / NBRC 10782 / NRRL Y-8283 / UCD 57-17</strain>
    </source>
</reference>
<dbReference type="GO" id="GO:0030474">
    <property type="term" value="P:spindle pole body duplication"/>
    <property type="evidence" value="ECO:0007669"/>
    <property type="project" value="InterPro"/>
</dbReference>
<dbReference type="KEGG" id="vpo:Kpol_530p13"/>
<evidence type="ECO:0000256" key="2">
    <source>
        <dbReference type="ARBA" id="ARBA00016328"/>
    </source>
</evidence>
<accession>A7TKY7</accession>
<dbReference type="Proteomes" id="UP000000267">
    <property type="component" value="Unassembled WGS sequence"/>
</dbReference>
<dbReference type="InParanoid" id="A7TKY7"/>
<evidence type="ECO:0000256" key="3">
    <source>
        <dbReference type="ARBA" id="ARBA00022490"/>
    </source>
</evidence>
<dbReference type="GO" id="GO:0005634">
    <property type="term" value="C:nucleus"/>
    <property type="evidence" value="ECO:0007669"/>
    <property type="project" value="UniProtKB-SubCell"/>
</dbReference>
<dbReference type="eggNOG" id="ENOG502S957">
    <property type="taxonomic scope" value="Eukaryota"/>
</dbReference>
<dbReference type="HOGENOM" id="CLU_1277817_0_0_1"/>
<gene>
    <name evidence="7" type="primary">SPC29</name>
    <name evidence="9" type="ORF">Kpol_530p13</name>
</gene>
<evidence type="ECO:0000256" key="4">
    <source>
        <dbReference type="ARBA" id="ARBA00023212"/>
    </source>
</evidence>
<feature type="region of interest" description="Disordered" evidence="8">
    <location>
        <begin position="40"/>
        <end position="68"/>
    </location>
</feature>
<dbReference type="Pfam" id="PF17082">
    <property type="entry name" value="Spc29"/>
    <property type="match status" value="1"/>
</dbReference>
<dbReference type="OrthoDB" id="4036034at2759"/>
<organism evidence="10">
    <name type="scientific">Vanderwaltozyma polyspora (strain ATCC 22028 / DSM 70294 / BCRC 21397 / CBS 2163 / NBRC 10782 / NRRL Y-8283 / UCD 57-17)</name>
    <name type="common">Kluyveromyces polysporus</name>
    <dbReference type="NCBI Taxonomy" id="436907"/>
    <lineage>
        <taxon>Eukaryota</taxon>
        <taxon>Fungi</taxon>
        <taxon>Dikarya</taxon>
        <taxon>Ascomycota</taxon>
        <taxon>Saccharomycotina</taxon>
        <taxon>Saccharomycetes</taxon>
        <taxon>Saccharomycetales</taxon>
        <taxon>Saccharomycetaceae</taxon>
        <taxon>Vanderwaltozyma</taxon>
    </lineage>
</organism>
<evidence type="ECO:0000256" key="7">
    <source>
        <dbReference type="RuleBase" id="RU362139"/>
    </source>
</evidence>
<evidence type="ECO:0000256" key="8">
    <source>
        <dbReference type="SAM" id="MobiDB-lite"/>
    </source>
</evidence>
<keyword evidence="4 7" id="KW-0206">Cytoskeleton</keyword>